<dbReference type="Proteomes" id="UP000000709">
    <property type="component" value="Unassembled WGS sequence"/>
</dbReference>
<dbReference type="eggNOG" id="KOG2108">
    <property type="taxonomic scope" value="Eukaryota"/>
</dbReference>
<evidence type="ECO:0000256" key="8">
    <source>
        <dbReference type="ARBA" id="ARBA00034617"/>
    </source>
</evidence>
<keyword evidence="17" id="KW-1185">Reference proteome</keyword>
<dbReference type="STRING" id="619300.G3AQ74"/>
<evidence type="ECO:0000313" key="16">
    <source>
        <dbReference type="EMBL" id="EGW31421.1"/>
    </source>
</evidence>
<comment type="catalytic activity">
    <reaction evidence="8">
        <text>Couples ATP hydrolysis with the unwinding of duplex DNA by translocating in the 3'-5' direction.</text>
        <dbReference type="EC" id="5.6.2.4"/>
    </reaction>
</comment>
<dbReference type="Pfam" id="PF13361">
    <property type="entry name" value="UvrD_C"/>
    <property type="match status" value="1"/>
</dbReference>
<dbReference type="KEGG" id="spaa:SPAPADRAFT_51438"/>
<dbReference type="GO" id="GO:0005524">
    <property type="term" value="F:ATP binding"/>
    <property type="evidence" value="ECO:0007669"/>
    <property type="project" value="UniProtKB-UniRule"/>
</dbReference>
<dbReference type="GO" id="GO:0043138">
    <property type="term" value="F:3'-5' DNA helicase activity"/>
    <property type="evidence" value="ECO:0007669"/>
    <property type="project" value="UniProtKB-EC"/>
</dbReference>
<reference evidence="16 17" key="1">
    <citation type="journal article" date="2011" name="Proc. Natl. Acad. Sci. U.S.A.">
        <title>Comparative genomics of xylose-fermenting fungi for enhanced biofuel production.</title>
        <authorList>
            <person name="Wohlbach D.J."/>
            <person name="Kuo A."/>
            <person name="Sato T.K."/>
            <person name="Potts K.M."/>
            <person name="Salamov A.A."/>
            <person name="LaButti K.M."/>
            <person name="Sun H."/>
            <person name="Clum A."/>
            <person name="Pangilinan J.L."/>
            <person name="Lindquist E.A."/>
            <person name="Lucas S."/>
            <person name="Lapidus A."/>
            <person name="Jin M."/>
            <person name="Gunawan C."/>
            <person name="Balan V."/>
            <person name="Dale B.E."/>
            <person name="Jeffries T.W."/>
            <person name="Zinkel R."/>
            <person name="Barry K.W."/>
            <person name="Grigoriev I.V."/>
            <person name="Gasch A.P."/>
        </authorList>
    </citation>
    <scope>NUCLEOTIDE SEQUENCE [LARGE SCALE GENOMIC DNA]</scope>
    <source>
        <strain evidence="17">NRRL Y-27907 / 11-Y1</strain>
    </source>
</reference>
<accession>G3AQ74</accession>
<dbReference type="PANTHER" id="PTHR11070">
    <property type="entry name" value="UVRD / RECB / PCRA DNA HELICASE FAMILY MEMBER"/>
    <property type="match status" value="1"/>
</dbReference>
<dbReference type="Gene3D" id="1.10.10.160">
    <property type="match status" value="1"/>
</dbReference>
<gene>
    <name evidence="16" type="ORF">SPAPADRAFT_51438</name>
</gene>
<keyword evidence="4 11" id="KW-0347">Helicase</keyword>
<evidence type="ECO:0000256" key="3">
    <source>
        <dbReference type="ARBA" id="ARBA00022801"/>
    </source>
</evidence>
<dbReference type="FunCoup" id="G3AQ74">
    <property type="interactions" value="239"/>
</dbReference>
<feature type="coiled-coil region" evidence="12">
    <location>
        <begin position="483"/>
        <end position="510"/>
    </location>
</feature>
<dbReference type="OMA" id="DYPDATT"/>
<keyword evidence="5 11" id="KW-0067">ATP-binding</keyword>
<dbReference type="CDD" id="cd18807">
    <property type="entry name" value="SF1_C_UvrD"/>
    <property type="match status" value="1"/>
</dbReference>
<dbReference type="AlphaFoldDB" id="G3AQ74"/>
<evidence type="ECO:0000256" key="1">
    <source>
        <dbReference type="ARBA" id="ARBA00009922"/>
    </source>
</evidence>
<keyword evidence="7" id="KW-0413">Isomerase</keyword>
<evidence type="ECO:0000256" key="13">
    <source>
        <dbReference type="SAM" id="MobiDB-lite"/>
    </source>
</evidence>
<keyword evidence="6" id="KW-0238">DNA-binding</keyword>
<evidence type="ECO:0000256" key="11">
    <source>
        <dbReference type="PROSITE-ProRule" id="PRU00560"/>
    </source>
</evidence>
<dbReference type="GO" id="GO:0005634">
    <property type="term" value="C:nucleus"/>
    <property type="evidence" value="ECO:0007669"/>
    <property type="project" value="TreeGrafter"/>
</dbReference>
<keyword evidence="12" id="KW-0175">Coiled coil</keyword>
<dbReference type="Gene3D" id="3.40.50.300">
    <property type="entry name" value="P-loop containing nucleotide triphosphate hydrolases"/>
    <property type="match status" value="2"/>
</dbReference>
<feature type="domain" description="UvrD-like helicase C-terminal" evidence="15">
    <location>
        <begin position="313"/>
        <end position="602"/>
    </location>
</feature>
<comment type="catalytic activity">
    <reaction evidence="10">
        <text>ATP + H2O = ADP + phosphate + H(+)</text>
        <dbReference type="Rhea" id="RHEA:13065"/>
        <dbReference type="ChEBI" id="CHEBI:15377"/>
        <dbReference type="ChEBI" id="CHEBI:15378"/>
        <dbReference type="ChEBI" id="CHEBI:30616"/>
        <dbReference type="ChEBI" id="CHEBI:43474"/>
        <dbReference type="ChEBI" id="CHEBI:456216"/>
        <dbReference type="EC" id="5.6.2.4"/>
    </reaction>
</comment>
<evidence type="ECO:0000256" key="4">
    <source>
        <dbReference type="ARBA" id="ARBA00022806"/>
    </source>
</evidence>
<dbReference type="EC" id="5.6.2.4" evidence="9"/>
<dbReference type="Gene3D" id="1.10.486.10">
    <property type="entry name" value="PCRA, domain 4"/>
    <property type="match status" value="1"/>
</dbReference>
<organism evidence="17">
    <name type="scientific">Spathaspora passalidarum (strain NRRL Y-27907 / 11-Y1)</name>
    <dbReference type="NCBI Taxonomy" id="619300"/>
    <lineage>
        <taxon>Eukaryota</taxon>
        <taxon>Fungi</taxon>
        <taxon>Dikarya</taxon>
        <taxon>Ascomycota</taxon>
        <taxon>Saccharomycotina</taxon>
        <taxon>Pichiomycetes</taxon>
        <taxon>Debaryomycetaceae</taxon>
        <taxon>Spathaspora</taxon>
    </lineage>
</organism>
<dbReference type="Pfam" id="PF00580">
    <property type="entry name" value="UvrD-helicase"/>
    <property type="match status" value="1"/>
</dbReference>
<dbReference type="RefSeq" id="XP_007376199.1">
    <property type="nucleotide sequence ID" value="XM_007376137.1"/>
</dbReference>
<comment type="similarity">
    <text evidence="1">Belongs to the helicase family. UvrD subfamily.</text>
</comment>
<sequence>MTTSTPLQMHPTLDQLLSTLNTNQHQAVTAHPFSKLQIIAGPGTGKTKVITSRVAYLLLDAKIPPENIIVTTFTKKAANEMIERLRTMLDNMNLDKLMIGTFHSICFRLIMRYGKPLGLSGFGIADERDKEFYVKEILNELNAEERELFSGREGEKFKGGGKTSLEPVLIPGPVISLISSLKSQGITSDQYSQSPSKDKCLSLLYSHYQSKLQENRVLDFDDCLLKCHELVSKFPLTNIEHVLVDEFQDTNEIQLQLMYKFGTNVTIVGDPDQSIYAFRNAQVINFQKMIDYYQRQNQQCSIITLDHNYRSTNDILIFSESVMKQEKERKSKQLVSQHTNDFGSPIYAQLKSEYQEAKWIALQITTLLSLPTTPIHPQDIAILVRSAYQTRVIETELNSNGIPYHMIRGKAFWSRKEVTVMMDYLRIIANENDRVAVLRTINYPKRGIGEKTLEKIDEYLKLDVNHSVYEKLRFAVQGGVNLSSKVQSNISKYLNTIQQAKEKLDALRDDHTKLPELFDFITSEFELTKEWEPSQVENINEIKKLLSEFTPPSPDDDIPPKNILGQFIDSMGLNEAVEEQKQSRHAHYKGQVALSTIHGAKGLEWPVVFVPGLSDGLLPSIMAIKANTQEAIDEERRCLYVALTRAKLLLYVSWYVEDGDKEERQSWRMQVTDPSRFIEFIKNKDKKTGLVHIFRQKDKVKSLYEILGKRCPDFDLDEFNTVYKEKMNSILNPFNPKGIVDGCDNGADKKVGFQSASDVIHTTQNKKQKFEPGNESVTNKLGGTQPHRKGLYGNLTKDKIKPMLRKTGTQLISKPSNNKAPPYVPSRRPGSSLGTKRVSGPLALPSIANRGKGGTMGQYQRE</sequence>
<evidence type="ECO:0000313" key="17">
    <source>
        <dbReference type="Proteomes" id="UP000000709"/>
    </source>
</evidence>
<keyword evidence="2 11" id="KW-0547">Nucleotide-binding</keyword>
<dbReference type="PROSITE" id="PS51198">
    <property type="entry name" value="UVRD_HELICASE_ATP_BIND"/>
    <property type="match status" value="1"/>
</dbReference>
<evidence type="ECO:0000259" key="15">
    <source>
        <dbReference type="PROSITE" id="PS51217"/>
    </source>
</evidence>
<dbReference type="InParanoid" id="G3AQ74"/>
<dbReference type="InterPro" id="IPR027417">
    <property type="entry name" value="P-loop_NTPase"/>
</dbReference>
<dbReference type="GeneID" id="18871558"/>
<dbReference type="InterPro" id="IPR000212">
    <property type="entry name" value="DNA_helicase_UvrD/REP"/>
</dbReference>
<dbReference type="GO" id="GO:0016787">
    <property type="term" value="F:hydrolase activity"/>
    <property type="evidence" value="ECO:0007669"/>
    <property type="project" value="UniProtKB-UniRule"/>
</dbReference>
<feature type="domain" description="UvrD-like helicase ATP-binding" evidence="14">
    <location>
        <begin position="19"/>
        <end position="312"/>
    </location>
</feature>
<feature type="binding site" evidence="11">
    <location>
        <begin position="40"/>
        <end position="47"/>
    </location>
    <ligand>
        <name>ATP</name>
        <dbReference type="ChEBI" id="CHEBI:30616"/>
    </ligand>
</feature>
<evidence type="ECO:0000256" key="9">
    <source>
        <dbReference type="ARBA" id="ARBA00034808"/>
    </source>
</evidence>
<feature type="region of interest" description="Disordered" evidence="13">
    <location>
        <begin position="811"/>
        <end position="862"/>
    </location>
</feature>
<dbReference type="InterPro" id="IPR014016">
    <property type="entry name" value="UvrD-like_ATP-bd"/>
</dbReference>
<dbReference type="PANTHER" id="PTHR11070:SF2">
    <property type="entry name" value="ATP-DEPENDENT DNA HELICASE SRS2"/>
    <property type="match status" value="1"/>
</dbReference>
<evidence type="ECO:0000256" key="6">
    <source>
        <dbReference type="ARBA" id="ARBA00023125"/>
    </source>
</evidence>
<dbReference type="PROSITE" id="PS51217">
    <property type="entry name" value="UVRD_HELICASE_CTER"/>
    <property type="match status" value="1"/>
</dbReference>
<feature type="region of interest" description="Disordered" evidence="13">
    <location>
        <begin position="764"/>
        <end position="791"/>
    </location>
</feature>
<evidence type="ECO:0000259" key="14">
    <source>
        <dbReference type="PROSITE" id="PS51198"/>
    </source>
</evidence>
<dbReference type="InterPro" id="IPR013986">
    <property type="entry name" value="DExx_box_DNA_helicase_dom_sf"/>
</dbReference>
<protein>
    <recommendedName>
        <fullName evidence="9">DNA 3'-5' helicase</fullName>
        <ecNumber evidence="9">5.6.2.4</ecNumber>
    </recommendedName>
</protein>
<evidence type="ECO:0000256" key="7">
    <source>
        <dbReference type="ARBA" id="ARBA00023235"/>
    </source>
</evidence>
<evidence type="ECO:0000256" key="2">
    <source>
        <dbReference type="ARBA" id="ARBA00022741"/>
    </source>
</evidence>
<evidence type="ECO:0000256" key="12">
    <source>
        <dbReference type="SAM" id="Coils"/>
    </source>
</evidence>
<name>G3AQ74_SPAPN</name>
<dbReference type="OrthoDB" id="1470711at2759"/>
<dbReference type="EMBL" id="GL996503">
    <property type="protein sequence ID" value="EGW31421.1"/>
    <property type="molecule type" value="Genomic_DNA"/>
</dbReference>
<dbReference type="HOGENOM" id="CLU_004585_4_0_1"/>
<dbReference type="InterPro" id="IPR014017">
    <property type="entry name" value="DNA_helicase_UvrD-like_C"/>
</dbReference>
<evidence type="ECO:0000256" key="5">
    <source>
        <dbReference type="ARBA" id="ARBA00022840"/>
    </source>
</evidence>
<keyword evidence="3 11" id="KW-0378">Hydrolase</keyword>
<dbReference type="GO" id="GO:0000725">
    <property type="term" value="P:recombinational repair"/>
    <property type="evidence" value="ECO:0007669"/>
    <property type="project" value="TreeGrafter"/>
</dbReference>
<dbReference type="CDD" id="cd17932">
    <property type="entry name" value="DEXQc_UvrD"/>
    <property type="match status" value="1"/>
</dbReference>
<dbReference type="SUPFAM" id="SSF52540">
    <property type="entry name" value="P-loop containing nucleoside triphosphate hydrolases"/>
    <property type="match status" value="1"/>
</dbReference>
<dbReference type="GO" id="GO:0003677">
    <property type="term" value="F:DNA binding"/>
    <property type="evidence" value="ECO:0007669"/>
    <property type="project" value="UniProtKB-KW"/>
</dbReference>
<proteinExistence type="inferred from homology"/>
<evidence type="ECO:0000256" key="10">
    <source>
        <dbReference type="ARBA" id="ARBA00048988"/>
    </source>
</evidence>